<reference evidence="3 4" key="3">
    <citation type="journal article" date="2015" name="Genome Announc.">
        <title>Draft Genome Sequence of the Archiascomycetous Yeast Saitoella complicata.</title>
        <authorList>
            <person name="Yamauchi K."/>
            <person name="Kondo S."/>
            <person name="Hamamoto M."/>
            <person name="Takahashi Y."/>
            <person name="Ogura Y."/>
            <person name="Hayashi T."/>
            <person name="Nishida H."/>
        </authorList>
    </citation>
    <scope>NUCLEOTIDE SEQUENCE [LARGE SCALE GENOMIC DNA]</scope>
    <source>
        <strain evidence="3 4">NRRL Y-17804</strain>
    </source>
</reference>
<feature type="region of interest" description="Disordered" evidence="2">
    <location>
        <begin position="1"/>
        <end position="31"/>
    </location>
</feature>
<protein>
    <recommendedName>
        <fullName evidence="5">Calcipressin</fullName>
    </recommendedName>
</protein>
<dbReference type="Gene3D" id="3.30.70.330">
    <property type="match status" value="1"/>
</dbReference>
<dbReference type="PANTHER" id="PTHR10300">
    <property type="entry name" value="CALCIPRESSIN"/>
    <property type="match status" value="1"/>
</dbReference>
<organism evidence="3 4">
    <name type="scientific">Saitoella complicata (strain BCRC 22490 / CBS 7301 / JCM 7358 / NBRC 10748 / NRRL Y-17804)</name>
    <dbReference type="NCBI Taxonomy" id="698492"/>
    <lineage>
        <taxon>Eukaryota</taxon>
        <taxon>Fungi</taxon>
        <taxon>Dikarya</taxon>
        <taxon>Ascomycota</taxon>
        <taxon>Taphrinomycotina</taxon>
        <taxon>Taphrinomycotina incertae sedis</taxon>
        <taxon>Saitoella</taxon>
    </lineage>
</organism>
<dbReference type="SUPFAM" id="SSF54928">
    <property type="entry name" value="RNA-binding domain, RBD"/>
    <property type="match status" value="1"/>
</dbReference>
<dbReference type="InterPro" id="IPR035979">
    <property type="entry name" value="RBD_domain_sf"/>
</dbReference>
<accession>A0A0E9NDR8</accession>
<feature type="compositionally biased region" description="Basic and acidic residues" evidence="2">
    <location>
        <begin position="189"/>
        <end position="202"/>
    </location>
</feature>
<feature type="compositionally biased region" description="Basic and acidic residues" evidence="2">
    <location>
        <begin position="161"/>
        <end position="174"/>
    </location>
</feature>
<evidence type="ECO:0000313" key="3">
    <source>
        <dbReference type="EMBL" id="GAO47948.1"/>
    </source>
</evidence>
<reference evidence="3 4" key="2">
    <citation type="journal article" date="2014" name="J. Gen. Appl. Microbiol.">
        <title>The early diverging ascomycetous budding yeast Saitoella complicata has three histone deacetylases belonging to the Clr6, Hos2, and Rpd3 lineages.</title>
        <authorList>
            <person name="Nishida H."/>
            <person name="Matsumoto T."/>
            <person name="Kondo S."/>
            <person name="Hamamoto M."/>
            <person name="Yoshikawa H."/>
        </authorList>
    </citation>
    <scope>NUCLEOTIDE SEQUENCE [LARGE SCALE GENOMIC DNA]</scope>
    <source>
        <strain evidence="3 4">NRRL Y-17804</strain>
    </source>
</reference>
<reference evidence="3 4" key="1">
    <citation type="journal article" date="2011" name="J. Gen. Appl. Microbiol.">
        <title>Draft genome sequencing of the enigmatic yeast Saitoella complicata.</title>
        <authorList>
            <person name="Nishida H."/>
            <person name="Hamamoto M."/>
            <person name="Sugiyama J."/>
        </authorList>
    </citation>
    <scope>NUCLEOTIDE SEQUENCE [LARGE SCALE GENOMIC DNA]</scope>
    <source>
        <strain evidence="3 4">NRRL Y-17804</strain>
    </source>
</reference>
<dbReference type="GO" id="GO:0003676">
    <property type="term" value="F:nucleic acid binding"/>
    <property type="evidence" value="ECO:0007669"/>
    <property type="project" value="InterPro"/>
</dbReference>
<gene>
    <name evidence="3" type="ORF">G7K_2143-t1</name>
</gene>
<dbReference type="InterPro" id="IPR006931">
    <property type="entry name" value="Calcipressin"/>
</dbReference>
<dbReference type="GO" id="GO:0019722">
    <property type="term" value="P:calcium-mediated signaling"/>
    <property type="evidence" value="ECO:0007669"/>
    <property type="project" value="InterPro"/>
</dbReference>
<feature type="region of interest" description="Disordered" evidence="2">
    <location>
        <begin position="260"/>
        <end position="313"/>
    </location>
</feature>
<dbReference type="GO" id="GO:0005737">
    <property type="term" value="C:cytoplasm"/>
    <property type="evidence" value="ECO:0007669"/>
    <property type="project" value="TreeGrafter"/>
</dbReference>
<dbReference type="Pfam" id="PF04847">
    <property type="entry name" value="Calcipressin"/>
    <property type="match status" value="1"/>
</dbReference>
<dbReference type="Proteomes" id="UP000033140">
    <property type="component" value="Unassembled WGS sequence"/>
</dbReference>
<sequence length="313" mass="33276">MISDSASTPPLSRSSSTTTTSAPGSLSRRRTMSNPLSLSLSLDLSSIPAYIPPSAPTNTLLLTNLAPEVFDSAHLTALRSLVEELAAADGKLETWAPIRSFRRIVVVFSGESEVAGQEGVEAAAKVRGVLDGDVVGGERIRVYYGEHTPFTHHHSSSSPSSHKDELEVPGRDKQFLISPPPSPPVGWTSREEDAPNRDVHHDSHAGDLLAALARFKSSASANSFADDEGDTKTVGLGLGLGLEEVKEAPVLRLREPDGEQPGIVVEDWDGKTASGSASDNDEGFVLRIPTPVPSGKGESVEKVRTSRPPVEFM</sequence>
<dbReference type="AlphaFoldDB" id="A0A0E9NDR8"/>
<dbReference type="OrthoDB" id="17212at2759"/>
<dbReference type="RefSeq" id="XP_019021810.1">
    <property type="nucleotide sequence ID" value="XM_019172054.1"/>
</dbReference>
<dbReference type="InterPro" id="IPR012677">
    <property type="entry name" value="Nucleotide-bd_a/b_plait_sf"/>
</dbReference>
<evidence type="ECO:0000256" key="1">
    <source>
        <dbReference type="ARBA" id="ARBA00008209"/>
    </source>
</evidence>
<feature type="region of interest" description="Disordered" evidence="2">
    <location>
        <begin position="150"/>
        <end position="202"/>
    </location>
</feature>
<evidence type="ECO:0008006" key="5">
    <source>
        <dbReference type="Google" id="ProtNLM"/>
    </source>
</evidence>
<comment type="caution">
    <text evidence="3">The sequence shown here is derived from an EMBL/GenBank/DDBJ whole genome shotgun (WGS) entry which is preliminary data.</text>
</comment>
<comment type="similarity">
    <text evidence="1">Belongs to the RCAN family.</text>
</comment>
<name>A0A0E9NDR8_SAICN</name>
<dbReference type="STRING" id="698492.A0A0E9NDR8"/>
<dbReference type="EMBL" id="BACD03000012">
    <property type="protein sequence ID" value="GAO47948.1"/>
    <property type="molecule type" value="Genomic_DNA"/>
</dbReference>
<proteinExistence type="inferred from homology"/>
<evidence type="ECO:0000256" key="2">
    <source>
        <dbReference type="SAM" id="MobiDB-lite"/>
    </source>
</evidence>
<keyword evidence="4" id="KW-1185">Reference proteome</keyword>
<feature type="compositionally biased region" description="Low complexity" evidence="2">
    <location>
        <begin position="1"/>
        <end position="26"/>
    </location>
</feature>
<dbReference type="OMA" id="ACHATDE"/>
<dbReference type="GO" id="GO:0005634">
    <property type="term" value="C:nucleus"/>
    <property type="evidence" value="ECO:0007669"/>
    <property type="project" value="TreeGrafter"/>
</dbReference>
<dbReference type="GO" id="GO:0008597">
    <property type="term" value="F:calcium-dependent protein serine/threonine phosphatase regulator activity"/>
    <property type="evidence" value="ECO:0007669"/>
    <property type="project" value="TreeGrafter"/>
</dbReference>
<evidence type="ECO:0000313" key="4">
    <source>
        <dbReference type="Proteomes" id="UP000033140"/>
    </source>
</evidence>
<dbReference type="PANTHER" id="PTHR10300:SF14">
    <property type="entry name" value="PROTEIN SARAH"/>
    <property type="match status" value="1"/>
</dbReference>